<dbReference type="EMBL" id="JAZAVK010000115">
    <property type="protein sequence ID" value="KAK7421872.1"/>
    <property type="molecule type" value="Genomic_DNA"/>
</dbReference>
<keyword evidence="1" id="KW-0472">Membrane</keyword>
<proteinExistence type="predicted"/>
<accession>A0ABR1HL38</accession>
<keyword evidence="1" id="KW-0812">Transmembrane</keyword>
<keyword evidence="3" id="KW-1185">Reference proteome</keyword>
<organism evidence="2 3">
    <name type="scientific">Neonectria magnoliae</name>
    <dbReference type="NCBI Taxonomy" id="2732573"/>
    <lineage>
        <taxon>Eukaryota</taxon>
        <taxon>Fungi</taxon>
        <taxon>Dikarya</taxon>
        <taxon>Ascomycota</taxon>
        <taxon>Pezizomycotina</taxon>
        <taxon>Sordariomycetes</taxon>
        <taxon>Hypocreomycetidae</taxon>
        <taxon>Hypocreales</taxon>
        <taxon>Nectriaceae</taxon>
        <taxon>Neonectria</taxon>
    </lineage>
</organism>
<gene>
    <name evidence="2" type="ORF">QQZ08_009750</name>
</gene>
<sequence>MKTRQTARLLRSLLLAVQNQANEESSQFDWDPITFGFTVPIAILATLFALLTIFQAIAAAGKGRRRSNHLAIGTWSARTTRKWSWHEMSFQFTARTPVLRADIIPMHPRPPFIWTHNPFSATWIGFLDQIGLGQSVVIEDSLRETAADYLPDDLLAVPAYSEVGFIVASLAAAGASWKVGAESLYPVITGHDFQFDFRQHPNLGTVGAYSKYTNTSPRSPSVEALNEAILHDCGSRKI</sequence>
<reference evidence="2 3" key="1">
    <citation type="journal article" date="2025" name="Microbiol. Resour. Announc.">
        <title>Draft genome sequences for Neonectria magnoliae and Neonectria punicea, canker pathogens of Liriodendron tulipifera and Acer saccharum in West Virginia.</title>
        <authorList>
            <person name="Petronek H.M."/>
            <person name="Kasson M.T."/>
            <person name="Metheny A.M."/>
            <person name="Stauder C.M."/>
            <person name="Lovett B."/>
            <person name="Lynch S.C."/>
            <person name="Garnas J.R."/>
            <person name="Kasson L.R."/>
            <person name="Stajich J.E."/>
        </authorList>
    </citation>
    <scope>NUCLEOTIDE SEQUENCE [LARGE SCALE GENOMIC DNA]</scope>
    <source>
        <strain evidence="2 3">NRRL 64651</strain>
    </source>
</reference>
<evidence type="ECO:0000256" key="1">
    <source>
        <dbReference type="SAM" id="Phobius"/>
    </source>
</evidence>
<dbReference type="Proteomes" id="UP001498421">
    <property type="component" value="Unassembled WGS sequence"/>
</dbReference>
<evidence type="ECO:0000313" key="3">
    <source>
        <dbReference type="Proteomes" id="UP001498421"/>
    </source>
</evidence>
<feature type="transmembrane region" description="Helical" evidence="1">
    <location>
        <begin position="37"/>
        <end position="60"/>
    </location>
</feature>
<comment type="caution">
    <text evidence="2">The sequence shown here is derived from an EMBL/GenBank/DDBJ whole genome shotgun (WGS) entry which is preliminary data.</text>
</comment>
<evidence type="ECO:0000313" key="2">
    <source>
        <dbReference type="EMBL" id="KAK7421872.1"/>
    </source>
</evidence>
<keyword evidence="1" id="KW-1133">Transmembrane helix</keyword>
<name>A0ABR1HL38_9HYPO</name>
<protein>
    <submittedName>
        <fullName evidence="2">Uncharacterized protein</fullName>
    </submittedName>
</protein>